<gene>
    <name evidence="2" type="ORF">SAMN02745166_00175</name>
</gene>
<dbReference type="PROSITE" id="PS51257">
    <property type="entry name" value="PROKAR_LIPOPROTEIN"/>
    <property type="match status" value="1"/>
</dbReference>
<feature type="signal peptide" evidence="1">
    <location>
        <begin position="1"/>
        <end position="17"/>
    </location>
</feature>
<organism evidence="2 3">
    <name type="scientific">Prosthecobacter debontii</name>
    <dbReference type="NCBI Taxonomy" id="48467"/>
    <lineage>
        <taxon>Bacteria</taxon>
        <taxon>Pseudomonadati</taxon>
        <taxon>Verrucomicrobiota</taxon>
        <taxon>Verrucomicrobiia</taxon>
        <taxon>Verrucomicrobiales</taxon>
        <taxon>Verrucomicrobiaceae</taxon>
        <taxon>Prosthecobacter</taxon>
    </lineage>
</organism>
<protein>
    <submittedName>
        <fullName evidence="2">Uncharacterized protein</fullName>
    </submittedName>
</protein>
<sequence length="115" mass="12969">MKRLATVLIFVWGAVLAFTGCSATKSANKICAVHQVPLQKKKVPIIYGMPMWSNYDRKMMEEAARSFPHSTVQAEGGCMVMKNAPKQVAVWQCTNCLQAKAEWVKQHPRPEKETF</sequence>
<keyword evidence="3" id="KW-1185">Reference proteome</keyword>
<name>A0A1T4WH04_9BACT</name>
<evidence type="ECO:0000313" key="2">
    <source>
        <dbReference type="EMBL" id="SKA76449.1"/>
    </source>
</evidence>
<feature type="chain" id="PRO_5012391393" evidence="1">
    <location>
        <begin position="18"/>
        <end position="115"/>
    </location>
</feature>
<evidence type="ECO:0000256" key="1">
    <source>
        <dbReference type="SAM" id="SignalP"/>
    </source>
</evidence>
<evidence type="ECO:0000313" key="3">
    <source>
        <dbReference type="Proteomes" id="UP000190774"/>
    </source>
</evidence>
<dbReference type="OrthoDB" id="9955211at2"/>
<dbReference type="Proteomes" id="UP000190774">
    <property type="component" value="Unassembled WGS sequence"/>
</dbReference>
<reference evidence="3" key="1">
    <citation type="submission" date="2017-02" db="EMBL/GenBank/DDBJ databases">
        <authorList>
            <person name="Varghese N."/>
            <person name="Submissions S."/>
        </authorList>
    </citation>
    <scope>NUCLEOTIDE SEQUENCE [LARGE SCALE GENOMIC DNA]</scope>
    <source>
        <strain evidence="3">ATCC 700200</strain>
    </source>
</reference>
<dbReference type="EMBL" id="FUYE01000001">
    <property type="protein sequence ID" value="SKA76449.1"/>
    <property type="molecule type" value="Genomic_DNA"/>
</dbReference>
<proteinExistence type="predicted"/>
<keyword evidence="1" id="KW-0732">Signal</keyword>
<dbReference type="AlphaFoldDB" id="A0A1T4WH04"/>
<dbReference type="RefSeq" id="WP_078811413.1">
    <property type="nucleotide sequence ID" value="NZ_FUYE01000001.1"/>
</dbReference>
<accession>A0A1T4WH04</accession>